<evidence type="ECO:0000256" key="4">
    <source>
        <dbReference type="ARBA" id="ARBA00023172"/>
    </source>
</evidence>
<dbReference type="CDD" id="cd00796">
    <property type="entry name" value="INT_Rci_Hp1_C"/>
    <property type="match status" value="1"/>
</dbReference>
<dbReference type="PROSITE" id="PS51898">
    <property type="entry name" value="TYR_RECOMBINASE"/>
    <property type="match status" value="1"/>
</dbReference>
<comment type="caution">
    <text evidence="8">The sequence shown here is derived from an EMBL/GenBank/DDBJ whole genome shotgun (WGS) entry which is preliminary data.</text>
</comment>
<feature type="domain" description="Core-binding (CB)" evidence="7">
    <location>
        <begin position="101"/>
        <end position="181"/>
    </location>
</feature>
<evidence type="ECO:0000259" key="7">
    <source>
        <dbReference type="PROSITE" id="PS51900"/>
    </source>
</evidence>
<comment type="similarity">
    <text evidence="1">Belongs to the 'phage' integrase family.</text>
</comment>
<dbReference type="SUPFAM" id="SSF56349">
    <property type="entry name" value="DNA breaking-rejoining enzymes"/>
    <property type="match status" value="1"/>
</dbReference>
<accession>A0A0W0HFH8</accession>
<dbReference type="InterPro" id="IPR044068">
    <property type="entry name" value="CB"/>
</dbReference>
<keyword evidence="4" id="KW-0233">DNA recombination</keyword>
<dbReference type="Gene3D" id="1.10.443.10">
    <property type="entry name" value="Intergrase catalytic core"/>
    <property type="match status" value="1"/>
</dbReference>
<dbReference type="InterPro" id="IPR013762">
    <property type="entry name" value="Integrase-like_cat_sf"/>
</dbReference>
<evidence type="ECO:0000256" key="2">
    <source>
        <dbReference type="ARBA" id="ARBA00022908"/>
    </source>
</evidence>
<dbReference type="Pfam" id="PF00589">
    <property type="entry name" value="Phage_integrase"/>
    <property type="match status" value="1"/>
</dbReference>
<reference evidence="8 9" key="1">
    <citation type="submission" date="2015-09" db="EMBL/GenBank/DDBJ databases">
        <title>Genome sequence of ICMP 11288.</title>
        <authorList>
            <person name="Visnovsky S."/>
            <person name="Lu A."/>
            <person name="Panda P."/>
            <person name="Pitman A."/>
        </authorList>
    </citation>
    <scope>NUCLEOTIDE SEQUENCE [LARGE SCALE GENOMIC DNA]</scope>
    <source>
        <strain evidence="8 9">ICMP 11288</strain>
    </source>
</reference>
<evidence type="ECO:0008006" key="10">
    <source>
        <dbReference type="Google" id="ProtNLM"/>
    </source>
</evidence>
<dbReference type="PANTHER" id="PTHR30629">
    <property type="entry name" value="PROPHAGE INTEGRASE"/>
    <property type="match status" value="1"/>
</dbReference>
<organism evidence="8 9">
    <name type="scientific">Pseudomonas fluorescens ICMP 11288</name>
    <dbReference type="NCBI Taxonomy" id="1198309"/>
    <lineage>
        <taxon>Bacteria</taxon>
        <taxon>Pseudomonadati</taxon>
        <taxon>Pseudomonadota</taxon>
        <taxon>Gammaproteobacteria</taxon>
        <taxon>Pseudomonadales</taxon>
        <taxon>Pseudomonadaceae</taxon>
        <taxon>Pseudomonas</taxon>
    </lineage>
</organism>
<gene>
    <name evidence="8" type="ORF">AO063_03255</name>
</gene>
<dbReference type="AlphaFoldDB" id="A0A0W0HFH8"/>
<feature type="domain" description="Tyr recombinase" evidence="6">
    <location>
        <begin position="202"/>
        <end position="374"/>
    </location>
</feature>
<dbReference type="Gene3D" id="3.30.160.390">
    <property type="entry name" value="Integrase, DNA-binding domain"/>
    <property type="match status" value="1"/>
</dbReference>
<dbReference type="EMBL" id="LKEF01000044">
    <property type="protein sequence ID" value="KTB59608.1"/>
    <property type="molecule type" value="Genomic_DNA"/>
</dbReference>
<dbReference type="Pfam" id="PF13356">
    <property type="entry name" value="Arm-DNA-bind_3"/>
    <property type="match status" value="1"/>
</dbReference>
<keyword evidence="3 5" id="KW-0238">DNA-binding</keyword>
<dbReference type="Gene3D" id="1.10.150.130">
    <property type="match status" value="1"/>
</dbReference>
<dbReference type="RefSeq" id="WP_058421847.1">
    <property type="nucleotide sequence ID" value="NZ_LKEF01000044.1"/>
</dbReference>
<dbReference type="InterPro" id="IPR010998">
    <property type="entry name" value="Integrase_recombinase_N"/>
</dbReference>
<dbReference type="PANTHER" id="PTHR30629:SF2">
    <property type="entry name" value="PROPHAGE INTEGRASE INTS-RELATED"/>
    <property type="match status" value="1"/>
</dbReference>
<evidence type="ECO:0000259" key="6">
    <source>
        <dbReference type="PROSITE" id="PS51898"/>
    </source>
</evidence>
<sequence length="386" mass="43717">MSKLIRFSKRLIDALPPQPTEAKARESEYSDTEVSGLKLLVNKQGRKFFYLRYRHAGRQRSMKLGNYGELEIGDARLLALKHRAQLSSGVDPQETLVESGMTFRRFIDDHYLPHAYASKRSANSDNSKFKTHLFKLFGSRPLASITRQEIQRYHDELISRRAPATANRHLALLKRSFNLAILWGYLDANPATGIRMHTENNQSQRFLSIDEAKRLWAVLSTEQNQIAAKAIKLMLLTGVRREEALQARWEDIDQERLLWNLPITKSGRQRFVMLSEPALAVINELPGLGSGHYLFPGARPGKPLNNARKCFQRALKVAGLAHLRIHDLRHTFASLAINNGASLYEVQHLLGHASNKTTQRYAHLASDNLRVASNRVSDLVTAARTG</sequence>
<dbReference type="InterPro" id="IPR011010">
    <property type="entry name" value="DNA_brk_join_enz"/>
</dbReference>
<name>A0A0W0HFH8_PSEFL</name>
<keyword evidence="2" id="KW-0229">DNA integration</keyword>
<dbReference type="InterPro" id="IPR053876">
    <property type="entry name" value="Phage_int_M"/>
</dbReference>
<dbReference type="GO" id="GO:0003677">
    <property type="term" value="F:DNA binding"/>
    <property type="evidence" value="ECO:0007669"/>
    <property type="project" value="UniProtKB-UniRule"/>
</dbReference>
<dbReference type="InterPro" id="IPR025166">
    <property type="entry name" value="Integrase_DNA_bind_dom"/>
</dbReference>
<evidence type="ECO:0000256" key="5">
    <source>
        <dbReference type="PROSITE-ProRule" id="PRU01248"/>
    </source>
</evidence>
<evidence type="ECO:0000256" key="3">
    <source>
        <dbReference type="ARBA" id="ARBA00023125"/>
    </source>
</evidence>
<evidence type="ECO:0000313" key="9">
    <source>
        <dbReference type="Proteomes" id="UP000054197"/>
    </source>
</evidence>
<dbReference type="InterPro" id="IPR038488">
    <property type="entry name" value="Integrase_DNA-bd_sf"/>
</dbReference>
<dbReference type="GO" id="GO:0006310">
    <property type="term" value="P:DNA recombination"/>
    <property type="evidence" value="ECO:0007669"/>
    <property type="project" value="UniProtKB-KW"/>
</dbReference>
<dbReference type="InterPro" id="IPR050808">
    <property type="entry name" value="Phage_Integrase"/>
</dbReference>
<dbReference type="Proteomes" id="UP000054197">
    <property type="component" value="Unassembled WGS sequence"/>
</dbReference>
<dbReference type="Pfam" id="PF22022">
    <property type="entry name" value="Phage_int_M"/>
    <property type="match status" value="1"/>
</dbReference>
<dbReference type="GO" id="GO:0015074">
    <property type="term" value="P:DNA integration"/>
    <property type="evidence" value="ECO:0007669"/>
    <property type="project" value="UniProtKB-KW"/>
</dbReference>
<dbReference type="PROSITE" id="PS51900">
    <property type="entry name" value="CB"/>
    <property type="match status" value="1"/>
</dbReference>
<proteinExistence type="inferred from homology"/>
<dbReference type="InterPro" id="IPR002104">
    <property type="entry name" value="Integrase_catalytic"/>
</dbReference>
<protein>
    <recommendedName>
        <fullName evidence="10">Integrase</fullName>
    </recommendedName>
</protein>
<evidence type="ECO:0000313" key="8">
    <source>
        <dbReference type="EMBL" id="KTB59608.1"/>
    </source>
</evidence>
<evidence type="ECO:0000256" key="1">
    <source>
        <dbReference type="ARBA" id="ARBA00008857"/>
    </source>
</evidence>